<feature type="non-terminal residue" evidence="1">
    <location>
        <position position="244"/>
    </location>
</feature>
<accession>X0TYU0</accession>
<sequence>MAKDPAFLFYATDFYEGTRMMLPEERACFIDLLIYQHQHEFIPTDLKRVAMYCAGINEATLKATLEAKFKLCDKGWYNEKMQTVVLERKSFSNKQSVNGKIGQFWKKSKAILNKKEYVRLRETLVNTTNIDLLNLIKETVIDKAMLIAMLKHLEDEDRNEDVIKKEELIFPFDSEDFKSHWGILVKQAKWKNKSPEALQAALKKLSIVKEEVATQAILDSIAGNYQGIFPENVKIGNNGQFTEN</sequence>
<protein>
    <recommendedName>
        <fullName evidence="2">DUF1376 domain-containing protein</fullName>
    </recommendedName>
</protein>
<proteinExistence type="predicted"/>
<evidence type="ECO:0000313" key="1">
    <source>
        <dbReference type="EMBL" id="GAF93302.1"/>
    </source>
</evidence>
<organism evidence="1">
    <name type="scientific">marine sediment metagenome</name>
    <dbReference type="NCBI Taxonomy" id="412755"/>
    <lineage>
        <taxon>unclassified sequences</taxon>
        <taxon>metagenomes</taxon>
        <taxon>ecological metagenomes</taxon>
    </lineage>
</organism>
<comment type="caution">
    <text evidence="1">The sequence shown here is derived from an EMBL/GenBank/DDBJ whole genome shotgun (WGS) entry which is preliminary data.</text>
</comment>
<name>X0TYU0_9ZZZZ</name>
<evidence type="ECO:0008006" key="2">
    <source>
        <dbReference type="Google" id="ProtNLM"/>
    </source>
</evidence>
<dbReference type="EMBL" id="BARS01018335">
    <property type="protein sequence ID" value="GAF93302.1"/>
    <property type="molecule type" value="Genomic_DNA"/>
</dbReference>
<gene>
    <name evidence="1" type="ORF">S01H1_29840</name>
</gene>
<dbReference type="AlphaFoldDB" id="X0TYU0"/>
<reference evidence="1" key="1">
    <citation type="journal article" date="2014" name="Front. Microbiol.">
        <title>High frequency of phylogenetically diverse reductive dehalogenase-homologous genes in deep subseafloor sedimentary metagenomes.</title>
        <authorList>
            <person name="Kawai M."/>
            <person name="Futagami T."/>
            <person name="Toyoda A."/>
            <person name="Takaki Y."/>
            <person name="Nishi S."/>
            <person name="Hori S."/>
            <person name="Arai W."/>
            <person name="Tsubouchi T."/>
            <person name="Morono Y."/>
            <person name="Uchiyama I."/>
            <person name="Ito T."/>
            <person name="Fujiyama A."/>
            <person name="Inagaki F."/>
            <person name="Takami H."/>
        </authorList>
    </citation>
    <scope>NUCLEOTIDE SEQUENCE</scope>
    <source>
        <strain evidence="1">Expedition CK06-06</strain>
    </source>
</reference>